<evidence type="ECO:0000313" key="2">
    <source>
        <dbReference type="Proteomes" id="UP000814140"/>
    </source>
</evidence>
<accession>A0ACB8SRI2</accession>
<proteinExistence type="predicted"/>
<reference evidence="1" key="1">
    <citation type="submission" date="2021-03" db="EMBL/GenBank/DDBJ databases">
        <authorList>
            <consortium name="DOE Joint Genome Institute"/>
            <person name="Ahrendt S."/>
            <person name="Looney B.P."/>
            <person name="Miyauchi S."/>
            <person name="Morin E."/>
            <person name="Drula E."/>
            <person name="Courty P.E."/>
            <person name="Chicoki N."/>
            <person name="Fauchery L."/>
            <person name="Kohler A."/>
            <person name="Kuo A."/>
            <person name="Labutti K."/>
            <person name="Pangilinan J."/>
            <person name="Lipzen A."/>
            <person name="Riley R."/>
            <person name="Andreopoulos W."/>
            <person name="He G."/>
            <person name="Johnson J."/>
            <person name="Barry K.W."/>
            <person name="Grigoriev I.V."/>
            <person name="Nagy L."/>
            <person name="Hibbett D."/>
            <person name="Henrissat B."/>
            <person name="Matheny P.B."/>
            <person name="Labbe J."/>
            <person name="Martin F."/>
        </authorList>
    </citation>
    <scope>NUCLEOTIDE SEQUENCE</scope>
    <source>
        <strain evidence="1">HHB10654</strain>
    </source>
</reference>
<gene>
    <name evidence="1" type="ORF">BV25DRAFT_1181941</name>
</gene>
<dbReference type="EMBL" id="MU277231">
    <property type="protein sequence ID" value="KAI0058833.1"/>
    <property type="molecule type" value="Genomic_DNA"/>
</dbReference>
<evidence type="ECO:0000313" key="1">
    <source>
        <dbReference type="EMBL" id="KAI0058833.1"/>
    </source>
</evidence>
<name>A0ACB8SRI2_9AGAM</name>
<organism evidence="1 2">
    <name type="scientific">Artomyces pyxidatus</name>
    <dbReference type="NCBI Taxonomy" id="48021"/>
    <lineage>
        <taxon>Eukaryota</taxon>
        <taxon>Fungi</taxon>
        <taxon>Dikarya</taxon>
        <taxon>Basidiomycota</taxon>
        <taxon>Agaricomycotina</taxon>
        <taxon>Agaricomycetes</taxon>
        <taxon>Russulales</taxon>
        <taxon>Auriscalpiaceae</taxon>
        <taxon>Artomyces</taxon>
    </lineage>
</organism>
<sequence length="154" mass="16884">MFFRRHDTIAARVFHCNTSDDVYQGMFIPKGSCVLANLAAMLQDEAVYPEPDTLNPDRFALGADGSECGPDPARSAFGFGRRICPGRFFAGDTIWLTVANILHLFRLEKKVDSTGNIVEPRVTWSTGLVSVPSFFDCDITPRLAGAESLIPGLE</sequence>
<reference evidence="1" key="2">
    <citation type="journal article" date="2022" name="New Phytol.">
        <title>Evolutionary transition to the ectomycorrhizal habit in the genomes of a hyperdiverse lineage of mushroom-forming fungi.</title>
        <authorList>
            <person name="Looney B."/>
            <person name="Miyauchi S."/>
            <person name="Morin E."/>
            <person name="Drula E."/>
            <person name="Courty P.E."/>
            <person name="Kohler A."/>
            <person name="Kuo A."/>
            <person name="LaButti K."/>
            <person name="Pangilinan J."/>
            <person name="Lipzen A."/>
            <person name="Riley R."/>
            <person name="Andreopoulos W."/>
            <person name="He G."/>
            <person name="Johnson J."/>
            <person name="Nolan M."/>
            <person name="Tritt A."/>
            <person name="Barry K.W."/>
            <person name="Grigoriev I.V."/>
            <person name="Nagy L.G."/>
            <person name="Hibbett D."/>
            <person name="Henrissat B."/>
            <person name="Matheny P.B."/>
            <person name="Labbe J."/>
            <person name="Martin F.M."/>
        </authorList>
    </citation>
    <scope>NUCLEOTIDE SEQUENCE</scope>
    <source>
        <strain evidence="1">HHB10654</strain>
    </source>
</reference>
<protein>
    <submittedName>
        <fullName evidence="1">Cytochrome P450</fullName>
    </submittedName>
</protein>
<dbReference type="Proteomes" id="UP000814140">
    <property type="component" value="Unassembled WGS sequence"/>
</dbReference>
<keyword evidence="2" id="KW-1185">Reference proteome</keyword>
<comment type="caution">
    <text evidence="1">The sequence shown here is derived from an EMBL/GenBank/DDBJ whole genome shotgun (WGS) entry which is preliminary data.</text>
</comment>